<dbReference type="Proteomes" id="UP001596052">
    <property type="component" value="Unassembled WGS sequence"/>
</dbReference>
<reference evidence="4" key="1">
    <citation type="journal article" date="2019" name="Int. J. Syst. Evol. Microbiol.">
        <title>The Global Catalogue of Microorganisms (GCM) 10K type strain sequencing project: providing services to taxonomists for standard genome sequencing and annotation.</title>
        <authorList>
            <consortium name="The Broad Institute Genomics Platform"/>
            <consortium name="The Broad Institute Genome Sequencing Center for Infectious Disease"/>
            <person name="Wu L."/>
            <person name="Ma J."/>
        </authorList>
    </citation>
    <scope>NUCLEOTIDE SEQUENCE [LARGE SCALE GENOMIC DNA]</scope>
    <source>
        <strain evidence="4">CGMCC 4.1469</strain>
    </source>
</reference>
<protein>
    <submittedName>
        <fullName evidence="3">Nuclease-related domain-containing protein</fullName>
    </submittedName>
</protein>
<feature type="transmembrane region" description="Helical" evidence="1">
    <location>
        <begin position="6"/>
        <end position="28"/>
    </location>
</feature>
<keyword evidence="4" id="KW-1185">Reference proteome</keyword>
<comment type="caution">
    <text evidence="3">The sequence shown here is derived from an EMBL/GenBank/DDBJ whole genome shotgun (WGS) entry which is preliminary data.</text>
</comment>
<feature type="domain" description="NERD" evidence="2">
    <location>
        <begin position="128"/>
        <end position="249"/>
    </location>
</feature>
<feature type="transmembrane region" description="Helical" evidence="1">
    <location>
        <begin position="66"/>
        <end position="86"/>
    </location>
</feature>
<dbReference type="RefSeq" id="WP_377169345.1">
    <property type="nucleotide sequence ID" value="NZ_JBHSMQ010000007.1"/>
</dbReference>
<accession>A0ABW0KTP7</accession>
<organism evidence="3 4">
    <name type="scientific">Prosthecobacter fluviatilis</name>
    <dbReference type="NCBI Taxonomy" id="445931"/>
    <lineage>
        <taxon>Bacteria</taxon>
        <taxon>Pseudomonadati</taxon>
        <taxon>Verrucomicrobiota</taxon>
        <taxon>Verrucomicrobiia</taxon>
        <taxon>Verrucomicrobiales</taxon>
        <taxon>Verrucomicrobiaceae</taxon>
        <taxon>Prosthecobacter</taxon>
    </lineage>
</organism>
<dbReference type="PROSITE" id="PS50965">
    <property type="entry name" value="NERD"/>
    <property type="match status" value="1"/>
</dbReference>
<feature type="transmembrane region" description="Helical" evidence="1">
    <location>
        <begin position="225"/>
        <end position="247"/>
    </location>
</feature>
<keyword evidence="1" id="KW-1133">Transmembrane helix</keyword>
<dbReference type="EMBL" id="JBHSMQ010000007">
    <property type="protein sequence ID" value="MFC5456765.1"/>
    <property type="molecule type" value="Genomic_DNA"/>
</dbReference>
<gene>
    <name evidence="3" type="ORF">ACFQDI_18000</name>
</gene>
<proteinExistence type="predicted"/>
<dbReference type="Pfam" id="PF08378">
    <property type="entry name" value="NERD"/>
    <property type="match status" value="1"/>
</dbReference>
<name>A0ABW0KTP7_9BACT</name>
<dbReference type="InterPro" id="IPR011528">
    <property type="entry name" value="NERD"/>
</dbReference>
<evidence type="ECO:0000256" key="1">
    <source>
        <dbReference type="SAM" id="Phobius"/>
    </source>
</evidence>
<evidence type="ECO:0000313" key="4">
    <source>
        <dbReference type="Proteomes" id="UP001596052"/>
    </source>
</evidence>
<keyword evidence="1" id="KW-0812">Transmembrane</keyword>
<evidence type="ECO:0000259" key="2">
    <source>
        <dbReference type="PROSITE" id="PS50965"/>
    </source>
</evidence>
<feature type="transmembrane region" description="Helical" evidence="1">
    <location>
        <begin position="98"/>
        <end position="117"/>
    </location>
</feature>
<keyword evidence="1" id="KW-0472">Membrane</keyword>
<sequence>MTSPTSLYIIVGSLLVPSCAVLGMAHVLRWRREKRQRLARAPISEKLLRPAGESLRLRIDDLAEQFGERLSFAMILPGAMLAAVLLMSPDSSISRSRAVAAFVICTILLLILLRRAFQNHEELSNCRLGFHGERAVAEELNQLMAEGCRVFHDLPMEPYGNIDHVIVSTAGVFAVETKMRRKRPPPQGKRDCDAVFDGEAVHFPTWTETRMVDQARMQAERLSTFLTSAVGAAVAVQAVLTLPGWFLTSRVPPGKVRVLNPKGIRSIAVDARALKLSAEMIQRICHQLEAKCRTVEL</sequence>
<evidence type="ECO:0000313" key="3">
    <source>
        <dbReference type="EMBL" id="MFC5456765.1"/>
    </source>
</evidence>